<protein>
    <submittedName>
        <fullName evidence="1">Uncharacterized protein</fullName>
    </submittedName>
</protein>
<dbReference type="Proteomes" id="UP000530928">
    <property type="component" value="Unassembled WGS sequence"/>
</dbReference>
<reference evidence="1 2" key="1">
    <citation type="submission" date="2020-07" db="EMBL/GenBank/DDBJ databases">
        <title>Genomic Encyclopedia of Type Strains, Phase IV (KMG-IV): sequencing the most valuable type-strain genomes for metagenomic binning, comparative biology and taxonomic classification.</title>
        <authorList>
            <person name="Goeker M."/>
        </authorList>
    </citation>
    <scope>NUCLEOTIDE SEQUENCE [LARGE SCALE GENOMIC DNA]</scope>
    <source>
        <strain evidence="1 2">DSM 45533</strain>
    </source>
</reference>
<dbReference type="EMBL" id="JACDUR010000013">
    <property type="protein sequence ID" value="MBA2897703.1"/>
    <property type="molecule type" value="Genomic_DNA"/>
</dbReference>
<keyword evidence="2" id="KW-1185">Reference proteome</keyword>
<evidence type="ECO:0000313" key="1">
    <source>
        <dbReference type="EMBL" id="MBA2897703.1"/>
    </source>
</evidence>
<sequence>MLTFDEIRDRTSITIDDIEYVVIVAVSAPGRRDLVIYSVDDGQVAGLAFLAQPDVYWVTLPLDDRVIYTGNDVAEAIRWLTLEDRM</sequence>
<dbReference type="RefSeq" id="WP_181616396.1">
    <property type="nucleotide sequence ID" value="NZ_BAABAM010000015.1"/>
</dbReference>
<accession>A0A7W0CUQ5</accession>
<proteinExistence type="predicted"/>
<comment type="caution">
    <text evidence="1">The sequence shown here is derived from an EMBL/GenBank/DDBJ whole genome shotgun (WGS) entry which is preliminary data.</text>
</comment>
<gene>
    <name evidence="1" type="ORF">HNR30_009109</name>
</gene>
<dbReference type="AlphaFoldDB" id="A0A7W0CUQ5"/>
<evidence type="ECO:0000313" key="2">
    <source>
        <dbReference type="Proteomes" id="UP000530928"/>
    </source>
</evidence>
<organism evidence="1 2">
    <name type="scientific">Nonomuraea soli</name>
    <dbReference type="NCBI Taxonomy" id="1032476"/>
    <lineage>
        <taxon>Bacteria</taxon>
        <taxon>Bacillati</taxon>
        <taxon>Actinomycetota</taxon>
        <taxon>Actinomycetes</taxon>
        <taxon>Streptosporangiales</taxon>
        <taxon>Streptosporangiaceae</taxon>
        <taxon>Nonomuraea</taxon>
    </lineage>
</organism>
<name>A0A7W0CUQ5_9ACTN</name>